<proteinExistence type="predicted"/>
<evidence type="ECO:0000313" key="1">
    <source>
        <dbReference type="EMBL" id="EMS64294.1"/>
    </source>
</evidence>
<organism evidence="1">
    <name type="scientific">Triticum urartu</name>
    <name type="common">Red wild einkorn</name>
    <name type="synonym">Crithodium urartu</name>
    <dbReference type="NCBI Taxonomy" id="4572"/>
    <lineage>
        <taxon>Eukaryota</taxon>
        <taxon>Viridiplantae</taxon>
        <taxon>Streptophyta</taxon>
        <taxon>Embryophyta</taxon>
        <taxon>Tracheophyta</taxon>
        <taxon>Spermatophyta</taxon>
        <taxon>Magnoliopsida</taxon>
        <taxon>Liliopsida</taxon>
        <taxon>Poales</taxon>
        <taxon>Poaceae</taxon>
        <taxon>BOP clade</taxon>
        <taxon>Pooideae</taxon>
        <taxon>Triticodae</taxon>
        <taxon>Triticeae</taxon>
        <taxon>Triticinae</taxon>
        <taxon>Triticum</taxon>
    </lineage>
</organism>
<dbReference type="EMBL" id="KD058211">
    <property type="protein sequence ID" value="EMS64294.1"/>
    <property type="molecule type" value="Genomic_DNA"/>
</dbReference>
<dbReference type="AlphaFoldDB" id="M8ATF2"/>
<protein>
    <submittedName>
        <fullName evidence="1">Uncharacterized protein</fullName>
    </submittedName>
</protein>
<sequence>MLLLVLVGVVLQLSSVMPAAAAGRMLAEDVLKCEAALLKCGAGFEFKEDPSIRGGGECVVTNVVKCDAGFEFKKDNPPTGGGKCVAVGTTIRT</sequence>
<gene>
    <name evidence="1" type="ORF">TRIUR3_18639</name>
</gene>
<name>M8ATF2_TRIUA</name>
<accession>M8ATF2</accession>
<reference evidence="1" key="1">
    <citation type="journal article" date="2013" name="Nature">
        <title>Draft genome of the wheat A-genome progenitor Triticum urartu.</title>
        <authorList>
            <person name="Ling H.Q."/>
            <person name="Zhao S."/>
            <person name="Liu D."/>
            <person name="Wang J."/>
            <person name="Sun H."/>
            <person name="Zhang C."/>
            <person name="Fan H."/>
            <person name="Li D."/>
            <person name="Dong L."/>
            <person name="Tao Y."/>
            <person name="Gao C."/>
            <person name="Wu H."/>
            <person name="Li Y."/>
            <person name="Cui Y."/>
            <person name="Guo X."/>
            <person name="Zheng S."/>
            <person name="Wang B."/>
            <person name="Yu K."/>
            <person name="Liang Q."/>
            <person name="Yang W."/>
            <person name="Lou X."/>
            <person name="Chen J."/>
            <person name="Feng M."/>
            <person name="Jian J."/>
            <person name="Zhang X."/>
            <person name="Luo G."/>
            <person name="Jiang Y."/>
            <person name="Liu J."/>
            <person name="Wang Z."/>
            <person name="Sha Y."/>
            <person name="Zhang B."/>
            <person name="Wu H."/>
            <person name="Tang D."/>
            <person name="Shen Q."/>
            <person name="Xue P."/>
            <person name="Zou S."/>
            <person name="Wang X."/>
            <person name="Liu X."/>
            <person name="Wang F."/>
            <person name="Yang Y."/>
            <person name="An X."/>
            <person name="Dong Z."/>
            <person name="Zhang K."/>
            <person name="Zhang X."/>
            <person name="Luo M.C."/>
            <person name="Dvorak J."/>
            <person name="Tong Y."/>
            <person name="Wang J."/>
            <person name="Yang H."/>
            <person name="Li Z."/>
            <person name="Wang D."/>
            <person name="Zhang A."/>
            <person name="Wang J."/>
        </authorList>
    </citation>
    <scope>NUCLEOTIDE SEQUENCE</scope>
</reference>